<accession>A0A0P6YC39</accession>
<feature type="transmembrane region" description="Helical" evidence="1">
    <location>
        <begin position="20"/>
        <end position="37"/>
    </location>
</feature>
<organism evidence="2 3">
    <name type="scientific">Levilinea saccharolytica</name>
    <dbReference type="NCBI Taxonomy" id="229921"/>
    <lineage>
        <taxon>Bacteria</taxon>
        <taxon>Bacillati</taxon>
        <taxon>Chloroflexota</taxon>
        <taxon>Anaerolineae</taxon>
        <taxon>Anaerolineales</taxon>
        <taxon>Anaerolineaceae</taxon>
        <taxon>Levilinea</taxon>
    </lineage>
</organism>
<gene>
    <name evidence="2" type="ORF">ADN01_14400</name>
</gene>
<dbReference type="Proteomes" id="UP000050501">
    <property type="component" value="Unassembled WGS sequence"/>
</dbReference>
<comment type="caution">
    <text evidence="2">The sequence shown here is derived from an EMBL/GenBank/DDBJ whole genome shotgun (WGS) entry which is preliminary data.</text>
</comment>
<sequence>MKADPDNYQLQKSSIIQTTFRILLGVFLTFAGVNHLTVARVEFLAQVPSWVPLDGDLVVVISGVIEIALGLGLMFLSRQRALMGLAAALFFILIFPGNISQYVNRIDAFGLNTDQARFIRLFFQPLLVIWALWATGAWRALRAAKFDVRAFLAAAFRL</sequence>
<dbReference type="EMBL" id="LGCM01000048">
    <property type="protein sequence ID" value="KPL79555.1"/>
    <property type="molecule type" value="Genomic_DNA"/>
</dbReference>
<dbReference type="PATRIC" id="fig|229921.5.peg.2051"/>
<feature type="transmembrane region" description="Helical" evidence="1">
    <location>
        <begin position="119"/>
        <end position="141"/>
    </location>
</feature>
<dbReference type="RefSeq" id="WP_062418401.1">
    <property type="nucleotide sequence ID" value="NZ_DF967974.1"/>
</dbReference>
<feature type="transmembrane region" description="Helical" evidence="1">
    <location>
        <begin position="81"/>
        <end position="99"/>
    </location>
</feature>
<evidence type="ECO:0000313" key="3">
    <source>
        <dbReference type="Proteomes" id="UP000050501"/>
    </source>
</evidence>
<proteinExistence type="predicted"/>
<dbReference type="AlphaFoldDB" id="A0A0P6YC39"/>
<evidence type="ECO:0000256" key="1">
    <source>
        <dbReference type="SAM" id="Phobius"/>
    </source>
</evidence>
<dbReference type="PANTHER" id="PTHR36974">
    <property type="entry name" value="MEMBRANE PROTEIN-RELATED"/>
    <property type="match status" value="1"/>
</dbReference>
<feature type="transmembrane region" description="Helical" evidence="1">
    <location>
        <begin position="57"/>
        <end position="76"/>
    </location>
</feature>
<keyword evidence="3" id="KW-1185">Reference proteome</keyword>
<reference evidence="2 3" key="1">
    <citation type="submission" date="2015-07" db="EMBL/GenBank/DDBJ databases">
        <title>Genome sequence of Levilinea saccharolytica DSM 16555.</title>
        <authorList>
            <person name="Hemp J."/>
            <person name="Ward L.M."/>
            <person name="Pace L.A."/>
            <person name="Fischer W.W."/>
        </authorList>
    </citation>
    <scope>NUCLEOTIDE SEQUENCE [LARGE SCALE GENOMIC DNA]</scope>
    <source>
        <strain evidence="2 3">KIBI-1</strain>
    </source>
</reference>
<protein>
    <submittedName>
        <fullName evidence="2">Membrane protein</fullName>
    </submittedName>
</protein>
<keyword evidence="1" id="KW-0472">Membrane</keyword>
<evidence type="ECO:0000313" key="2">
    <source>
        <dbReference type="EMBL" id="KPL79555.1"/>
    </source>
</evidence>
<keyword evidence="1" id="KW-1133">Transmembrane helix</keyword>
<keyword evidence="1" id="KW-0812">Transmembrane</keyword>
<dbReference type="OrthoDB" id="9788974at2"/>
<name>A0A0P6YC39_9CHLR</name>
<dbReference type="STRING" id="229921.ADN01_14400"/>
<dbReference type="PANTHER" id="PTHR36974:SF1">
    <property type="entry name" value="DOXX FAMILY MEMBRANE PROTEIN"/>
    <property type="match status" value="1"/>
</dbReference>